<dbReference type="InterPro" id="IPR051490">
    <property type="entry name" value="THEM6_lcsJ_thioesterase"/>
</dbReference>
<dbReference type="EMBL" id="MKQR01000016">
    <property type="protein sequence ID" value="OLR92732.1"/>
    <property type="molecule type" value="Genomic_DNA"/>
</dbReference>
<dbReference type="AlphaFoldDB" id="A0A1Q9LL21"/>
<evidence type="ECO:0000313" key="2">
    <source>
        <dbReference type="Proteomes" id="UP000186040"/>
    </source>
</evidence>
<evidence type="ECO:0008006" key="3">
    <source>
        <dbReference type="Google" id="ProtNLM"/>
    </source>
</evidence>
<dbReference type="InterPro" id="IPR029069">
    <property type="entry name" value="HotDog_dom_sf"/>
</dbReference>
<keyword evidence="2" id="KW-1185">Reference proteome</keyword>
<gene>
    <name evidence="1" type="ORF">BJP25_20690</name>
</gene>
<comment type="caution">
    <text evidence="1">The sequence shown here is derived from an EMBL/GenBank/DDBJ whole genome shotgun (WGS) entry which is preliminary data.</text>
</comment>
<dbReference type="Gene3D" id="3.10.129.10">
    <property type="entry name" value="Hotdog Thioesterase"/>
    <property type="match status" value="1"/>
</dbReference>
<dbReference type="CDD" id="cd00586">
    <property type="entry name" value="4HBT"/>
    <property type="match status" value="1"/>
</dbReference>
<evidence type="ECO:0000313" key="1">
    <source>
        <dbReference type="EMBL" id="OLR92732.1"/>
    </source>
</evidence>
<accession>A0A1Q9LL21</accession>
<dbReference type="Pfam" id="PF13279">
    <property type="entry name" value="4HBT_2"/>
    <property type="match status" value="1"/>
</dbReference>
<dbReference type="PANTHER" id="PTHR12475:SF4">
    <property type="entry name" value="PROTEIN THEM6"/>
    <property type="match status" value="1"/>
</dbReference>
<protein>
    <recommendedName>
        <fullName evidence="3">4-hydroxybenzoyl-CoA thioesterase</fullName>
    </recommendedName>
</protein>
<dbReference type="STRING" id="1193682.BJP25_20690"/>
<organism evidence="1 2">
    <name type="scientific">Actinokineospora bangkokensis</name>
    <dbReference type="NCBI Taxonomy" id="1193682"/>
    <lineage>
        <taxon>Bacteria</taxon>
        <taxon>Bacillati</taxon>
        <taxon>Actinomycetota</taxon>
        <taxon>Actinomycetes</taxon>
        <taxon>Pseudonocardiales</taxon>
        <taxon>Pseudonocardiaceae</taxon>
        <taxon>Actinokineospora</taxon>
    </lineage>
</organism>
<name>A0A1Q9LL21_9PSEU</name>
<sequence>MMALRMARTMVTGRFARRADLWSPVTTRFRVAPTDLDVLRHMNNGKYLSTLDAARMDLYTRTRLWPVLARRGWYPVVAAQTIEYRRSLLPFERFTVTSRFVGVDTRNAYLEHVFRAGQDECARAFVAARFLSRRGGSITPAELAGAVPAFGAGPTVPPWLERWAGDLRASLPTVVRGGAAS</sequence>
<dbReference type="Proteomes" id="UP000186040">
    <property type="component" value="Unassembled WGS sequence"/>
</dbReference>
<dbReference type="PANTHER" id="PTHR12475">
    <property type="match status" value="1"/>
</dbReference>
<proteinExistence type="predicted"/>
<dbReference type="SUPFAM" id="SSF54637">
    <property type="entry name" value="Thioesterase/thiol ester dehydrase-isomerase"/>
    <property type="match status" value="1"/>
</dbReference>
<reference evidence="1 2" key="1">
    <citation type="submission" date="2016-10" db="EMBL/GenBank/DDBJ databases">
        <title>The Draft Genome Sequence of Actinokineospora bangkokensis 44EHWT reveals the biosynthetic pathway of antifungal compounds Thailandins with unusual extender unit butylmalonyl-CoA.</title>
        <authorList>
            <person name="Greule A."/>
            <person name="Intra B."/>
            <person name="Flemming S."/>
            <person name="Rommel M.G."/>
            <person name="Panbangred W."/>
            <person name="Bechthold A."/>
        </authorList>
    </citation>
    <scope>NUCLEOTIDE SEQUENCE [LARGE SCALE GENOMIC DNA]</scope>
    <source>
        <strain evidence="1 2">44EHW</strain>
    </source>
</reference>